<accession>A0A1Y6FHE4</accession>
<evidence type="ECO:0000256" key="1">
    <source>
        <dbReference type="ARBA" id="ARBA00001933"/>
    </source>
</evidence>
<dbReference type="SUPFAM" id="SSF53383">
    <property type="entry name" value="PLP-dependent transferases"/>
    <property type="match status" value="1"/>
</dbReference>
<feature type="binding site" evidence="11">
    <location>
        <begin position="138"/>
        <end position="140"/>
    </location>
    <ligand>
        <name>(6S)-5,6,7,8-tetrahydrofolate</name>
        <dbReference type="ChEBI" id="CHEBI:57453"/>
    </ligand>
</feature>
<dbReference type="GO" id="GO:0019264">
    <property type="term" value="P:glycine biosynthetic process from serine"/>
    <property type="evidence" value="ECO:0007669"/>
    <property type="project" value="UniProtKB-UniRule"/>
</dbReference>
<evidence type="ECO:0000256" key="4">
    <source>
        <dbReference type="ARBA" id="ARBA00011738"/>
    </source>
</evidence>
<dbReference type="InterPro" id="IPR019798">
    <property type="entry name" value="Ser_HO-MeTrfase_PLP_BS"/>
</dbReference>
<evidence type="ECO:0000256" key="8">
    <source>
        <dbReference type="ARBA" id="ARBA00022898"/>
    </source>
</evidence>
<gene>
    <name evidence="11" type="primary">glyA</name>
    <name evidence="14" type="ORF">SAMN06297468_2634</name>
</gene>
<feature type="domain" description="Serine hydroxymethyltransferase-like" evidence="13">
    <location>
        <begin position="21"/>
        <end position="398"/>
    </location>
</feature>
<evidence type="ECO:0000256" key="5">
    <source>
        <dbReference type="ARBA" id="ARBA00022490"/>
    </source>
</evidence>
<dbReference type="Pfam" id="PF00464">
    <property type="entry name" value="SHMT"/>
    <property type="match status" value="1"/>
</dbReference>
<feature type="binding site" evidence="11">
    <location>
        <position position="258"/>
    </location>
    <ligand>
        <name>(6S)-5,6,7,8-tetrahydrofolate</name>
        <dbReference type="ChEBI" id="CHEBI:57453"/>
    </ligand>
</feature>
<reference evidence="15" key="1">
    <citation type="submission" date="2017-04" db="EMBL/GenBank/DDBJ databases">
        <authorList>
            <person name="Varghese N."/>
            <person name="Submissions S."/>
        </authorList>
    </citation>
    <scope>NUCLEOTIDE SEQUENCE [LARGE SCALE GENOMIC DNA]</scope>
</reference>
<keyword evidence="8 11" id="KW-0663">Pyridoxal phosphate</keyword>
<comment type="subcellular location">
    <subcellularLocation>
        <location evidence="2 11">Cytoplasm</location>
    </subcellularLocation>
</comment>
<dbReference type="InterPro" id="IPR015421">
    <property type="entry name" value="PyrdxlP-dep_Trfase_major"/>
</dbReference>
<feature type="binding site" evidence="11">
    <location>
        <position position="134"/>
    </location>
    <ligand>
        <name>(6S)-5,6,7,8-tetrahydrofolate</name>
        <dbReference type="ChEBI" id="CHEBI:57453"/>
    </ligand>
</feature>
<dbReference type="UniPathway" id="UPA00193"/>
<organism evidence="14 15">
    <name type="scientific">Altererythrobacter xiamenensis</name>
    <dbReference type="NCBI Taxonomy" id="1316679"/>
    <lineage>
        <taxon>Bacteria</taxon>
        <taxon>Pseudomonadati</taxon>
        <taxon>Pseudomonadota</taxon>
        <taxon>Alphaproteobacteria</taxon>
        <taxon>Sphingomonadales</taxon>
        <taxon>Erythrobacteraceae</taxon>
        <taxon>Altererythrobacter</taxon>
    </lineage>
</organism>
<name>A0A1Y6FHE4_9SPHN</name>
<dbReference type="InterPro" id="IPR049943">
    <property type="entry name" value="Ser_HO-MeTrfase-like"/>
</dbReference>
<keyword evidence="11" id="KW-0028">Amino-acid biosynthesis</keyword>
<dbReference type="HAMAP" id="MF_00051">
    <property type="entry name" value="SHMT"/>
    <property type="match status" value="1"/>
</dbReference>
<dbReference type="InterPro" id="IPR015422">
    <property type="entry name" value="PyrdxlP-dep_Trfase_small"/>
</dbReference>
<dbReference type="InterPro" id="IPR001085">
    <property type="entry name" value="Ser_HO-MeTrfase"/>
</dbReference>
<dbReference type="CDD" id="cd00378">
    <property type="entry name" value="SHMT"/>
    <property type="match status" value="1"/>
</dbReference>
<evidence type="ECO:0000259" key="13">
    <source>
        <dbReference type="Pfam" id="PF00464"/>
    </source>
</evidence>
<evidence type="ECO:0000256" key="10">
    <source>
        <dbReference type="ARBA" id="ARBA00057572"/>
    </source>
</evidence>
<dbReference type="GO" id="GO:0030170">
    <property type="term" value="F:pyridoxal phosphate binding"/>
    <property type="evidence" value="ECO:0007669"/>
    <property type="project" value="UniProtKB-UniRule"/>
</dbReference>
<comment type="catalytic activity">
    <reaction evidence="11">
        <text>(6R)-5,10-methylene-5,6,7,8-tetrahydrofolate + glycine + H2O = (6S)-5,6,7,8-tetrahydrofolate + L-serine</text>
        <dbReference type="Rhea" id="RHEA:15481"/>
        <dbReference type="ChEBI" id="CHEBI:15377"/>
        <dbReference type="ChEBI" id="CHEBI:15636"/>
        <dbReference type="ChEBI" id="CHEBI:33384"/>
        <dbReference type="ChEBI" id="CHEBI:57305"/>
        <dbReference type="ChEBI" id="CHEBI:57453"/>
        <dbReference type="EC" id="2.1.2.1"/>
    </reaction>
</comment>
<dbReference type="Gene3D" id="3.40.640.10">
    <property type="entry name" value="Type I PLP-dependent aspartate aminotransferase-like (Major domain)"/>
    <property type="match status" value="1"/>
</dbReference>
<dbReference type="UniPathway" id="UPA00288">
    <property type="reaction ID" value="UER01023"/>
</dbReference>
<dbReference type="PROSITE" id="PS00096">
    <property type="entry name" value="SHMT"/>
    <property type="match status" value="1"/>
</dbReference>
<comment type="similarity">
    <text evidence="3 11">Belongs to the SHMT family.</text>
</comment>
<evidence type="ECO:0000256" key="11">
    <source>
        <dbReference type="HAMAP-Rule" id="MF_00051"/>
    </source>
</evidence>
<dbReference type="InterPro" id="IPR015424">
    <property type="entry name" value="PyrdxlP-dep_Trfase"/>
</dbReference>
<dbReference type="Gene3D" id="3.90.1150.10">
    <property type="entry name" value="Aspartate Aminotransferase, domain 1"/>
    <property type="match status" value="1"/>
</dbReference>
<dbReference type="PIRSF" id="PIRSF000412">
    <property type="entry name" value="SHMT"/>
    <property type="match status" value="1"/>
</dbReference>
<evidence type="ECO:0000313" key="15">
    <source>
        <dbReference type="Proteomes" id="UP000194420"/>
    </source>
</evidence>
<dbReference type="GO" id="GO:0050413">
    <property type="term" value="F:D-alanine 2-hydroxymethyltransferase activity"/>
    <property type="evidence" value="ECO:0007669"/>
    <property type="project" value="UniProtKB-EC"/>
</dbReference>
<evidence type="ECO:0000256" key="6">
    <source>
        <dbReference type="ARBA" id="ARBA00022563"/>
    </source>
</evidence>
<keyword evidence="6 11" id="KW-0554">One-carbon metabolism</keyword>
<keyword evidence="7 11" id="KW-0808">Transferase</keyword>
<dbReference type="EC" id="2.1.2.1" evidence="11"/>
<keyword evidence="15" id="KW-1185">Reference proteome</keyword>
<comment type="function">
    <text evidence="11">Catalyzes the reversible interconversion of serine and glycine with tetrahydrofolate (THF) serving as the one-carbon carrier. This reaction serves as the major source of one-carbon groups required for the biosynthesis of purines, thymidylate, methionine, and other important biomolecules. Also exhibits THF-independent aldolase activity toward beta-hydroxyamino acids, producing glycine and aldehydes, via a retro-aldol mechanism.</text>
</comment>
<dbReference type="AlphaFoldDB" id="A0A1Y6FHE4"/>
<dbReference type="EMBL" id="FXWG01000003">
    <property type="protein sequence ID" value="SMQ74408.1"/>
    <property type="molecule type" value="Genomic_DNA"/>
</dbReference>
<sequence length="437" mass="46834">MSSTAASTDTDIMKRFWQDSLADADPEIAAAVRSELKRQQDKIELIASENIASRAVLEATGSVFTNKYAEGYPGKRYYGGCDYADVVETLAIDRAKELFGCNFANVQPNSGSQMNQAVFLALLNPGDTFMGLDLNSGGHLTHGSPVNMSGKWFNPVAYGVRKDDERIDMDEVAATAREHKPKIIIAGGTAYSRVWDWAAFRAIADEVGAYLMADMSHISGLVAGGAHPSPFPHAHVVTTTTHKSLRGPRSGVILWNDEELTKPINMAVFPGMQGGPLMHVVAAKAVAFREALRPEFKAYASAVVENARALAASIEENGLRIVSGGTDNHSMLVDLTPKDVTGKAAEKGLDRAWLTCNKNGIPYDTRSPFVTSGIRLGTPAGTTRGFGPAEFRKIGALIAEVVDGLAKNGPEGDAQVEESVRGRVSELCDAFPVYPGM</sequence>
<dbReference type="Proteomes" id="UP000194420">
    <property type="component" value="Unassembled WGS sequence"/>
</dbReference>
<dbReference type="GO" id="GO:0004372">
    <property type="term" value="F:glycine hydroxymethyltransferase activity"/>
    <property type="evidence" value="ECO:0007669"/>
    <property type="project" value="UniProtKB-UniRule"/>
</dbReference>
<dbReference type="OrthoDB" id="9803846at2"/>
<feature type="site" description="Plays an important role in substrate specificity" evidence="11">
    <location>
        <position position="242"/>
    </location>
</feature>
<dbReference type="NCBIfam" id="NF000586">
    <property type="entry name" value="PRK00011.1"/>
    <property type="match status" value="1"/>
</dbReference>
<comment type="pathway">
    <text evidence="11">One-carbon metabolism; tetrahydrofolate interconversion.</text>
</comment>
<dbReference type="RefSeq" id="WP_086438486.1">
    <property type="nucleotide sequence ID" value="NZ_FXWG01000003.1"/>
</dbReference>
<dbReference type="PANTHER" id="PTHR11680:SF35">
    <property type="entry name" value="SERINE HYDROXYMETHYLTRANSFERASE 1"/>
    <property type="match status" value="1"/>
</dbReference>
<evidence type="ECO:0000256" key="12">
    <source>
        <dbReference type="PIRSR" id="PIRSR000412-50"/>
    </source>
</evidence>
<dbReference type="GO" id="GO:0008168">
    <property type="term" value="F:methyltransferase activity"/>
    <property type="evidence" value="ECO:0007669"/>
    <property type="project" value="UniProtKB-KW"/>
</dbReference>
<evidence type="ECO:0000256" key="9">
    <source>
        <dbReference type="ARBA" id="ARBA00051216"/>
    </source>
</evidence>
<proteinExistence type="inferred from homology"/>
<comment type="cofactor">
    <cofactor evidence="1 11 12">
        <name>pyridoxal 5'-phosphate</name>
        <dbReference type="ChEBI" id="CHEBI:597326"/>
    </cofactor>
</comment>
<feature type="binding site" evidence="11">
    <location>
        <begin position="367"/>
        <end position="369"/>
    </location>
    <ligand>
        <name>(6S)-5,6,7,8-tetrahydrofolate</name>
        <dbReference type="ChEBI" id="CHEBI:57453"/>
    </ligand>
</feature>
<comment type="function">
    <text evidence="10">Catalyzes the reversible interconversion of alpha-methyl-L-serine to D-alanine with tetrahydrofolate (THF) serving as the one-carbon carrier. Cannot use alpha-methyl-D-serine, L-serine, D-serine or L-alanine.</text>
</comment>
<evidence type="ECO:0000256" key="3">
    <source>
        <dbReference type="ARBA" id="ARBA00006376"/>
    </source>
</evidence>
<dbReference type="FunFam" id="3.40.640.10:FF:000001">
    <property type="entry name" value="Serine hydroxymethyltransferase"/>
    <property type="match status" value="1"/>
</dbReference>
<evidence type="ECO:0000256" key="2">
    <source>
        <dbReference type="ARBA" id="ARBA00004496"/>
    </source>
</evidence>
<evidence type="ECO:0000313" key="14">
    <source>
        <dbReference type="EMBL" id="SMQ74408.1"/>
    </source>
</evidence>
<evidence type="ECO:0000256" key="7">
    <source>
        <dbReference type="ARBA" id="ARBA00022679"/>
    </source>
</evidence>
<keyword evidence="14" id="KW-0489">Methyltransferase</keyword>
<dbReference type="GO" id="GO:0005829">
    <property type="term" value="C:cytosol"/>
    <property type="evidence" value="ECO:0007669"/>
    <property type="project" value="TreeGrafter"/>
</dbReference>
<comment type="subunit">
    <text evidence="4 11">Homodimer.</text>
</comment>
<protein>
    <recommendedName>
        <fullName evidence="11">Serine hydroxymethyltransferase</fullName>
        <shortName evidence="11">SHMT</shortName>
        <shortName evidence="11">Serine methylase</shortName>
        <ecNumber evidence="11">2.1.2.1</ecNumber>
    </recommendedName>
</protein>
<keyword evidence="5 11" id="KW-0963">Cytoplasm</keyword>
<dbReference type="GO" id="GO:0032259">
    <property type="term" value="P:methylation"/>
    <property type="evidence" value="ECO:0007669"/>
    <property type="project" value="UniProtKB-KW"/>
</dbReference>
<dbReference type="InterPro" id="IPR039429">
    <property type="entry name" value="SHMT-like_dom"/>
</dbReference>
<comment type="pathway">
    <text evidence="11">Amino-acid biosynthesis; glycine biosynthesis; glycine from L-serine: step 1/1.</text>
</comment>
<dbReference type="GO" id="GO:0035999">
    <property type="term" value="P:tetrahydrofolate interconversion"/>
    <property type="evidence" value="ECO:0007669"/>
    <property type="project" value="UniProtKB-UniRule"/>
</dbReference>
<feature type="modified residue" description="N6-(pyridoxal phosphate)lysine" evidence="11 12">
    <location>
        <position position="243"/>
    </location>
</feature>
<comment type="catalytic activity">
    <reaction evidence="9">
        <text>(6R)-5,10-methylene-5,6,7,8-tetrahydrofolate + D-alanine + H2O = 2-methylserine + (6S)-5,6,7,8-tetrahydrofolate</text>
        <dbReference type="Rhea" id="RHEA:10064"/>
        <dbReference type="ChEBI" id="CHEBI:15377"/>
        <dbReference type="ChEBI" id="CHEBI:15636"/>
        <dbReference type="ChEBI" id="CHEBI:57416"/>
        <dbReference type="ChEBI" id="CHEBI:57453"/>
        <dbReference type="ChEBI" id="CHEBI:58275"/>
        <dbReference type="EC" id="2.1.2.7"/>
    </reaction>
</comment>
<dbReference type="PANTHER" id="PTHR11680">
    <property type="entry name" value="SERINE HYDROXYMETHYLTRANSFERASE"/>
    <property type="match status" value="1"/>
</dbReference>